<feature type="repeat" description="Xin" evidence="5">
    <location>
        <begin position="653"/>
        <end position="668"/>
    </location>
</feature>
<feature type="repeat" description="Xin" evidence="5">
    <location>
        <begin position="839"/>
        <end position="854"/>
    </location>
</feature>
<gene>
    <name evidence="7" type="ORF">chiPu_0012237</name>
</gene>
<feature type="region of interest" description="Disordered" evidence="6">
    <location>
        <begin position="72"/>
        <end position="102"/>
    </location>
</feature>
<feature type="repeat" description="Xin" evidence="5">
    <location>
        <begin position="615"/>
        <end position="630"/>
    </location>
</feature>
<comment type="caution">
    <text evidence="7">The sequence shown here is derived from an EMBL/GenBank/DDBJ whole genome shotgun (WGS) entry which is preliminary data.</text>
</comment>
<keyword evidence="3" id="KW-0965">Cell junction</keyword>
<feature type="compositionally biased region" description="Basic and acidic residues" evidence="6">
    <location>
        <begin position="2486"/>
        <end position="2505"/>
    </location>
</feature>
<evidence type="ECO:0000256" key="1">
    <source>
        <dbReference type="ARBA" id="ARBA00004282"/>
    </source>
</evidence>
<evidence type="ECO:0000256" key="6">
    <source>
        <dbReference type="SAM" id="MobiDB-lite"/>
    </source>
</evidence>
<feature type="repeat" description="Xin" evidence="5">
    <location>
        <begin position="987"/>
        <end position="1002"/>
    </location>
</feature>
<keyword evidence="8" id="KW-1185">Reference proteome</keyword>
<feature type="region of interest" description="Disordered" evidence="6">
    <location>
        <begin position="2030"/>
        <end position="2050"/>
    </location>
</feature>
<dbReference type="Proteomes" id="UP000287033">
    <property type="component" value="Unassembled WGS sequence"/>
</dbReference>
<dbReference type="GO" id="GO:0051015">
    <property type="term" value="F:actin filament binding"/>
    <property type="evidence" value="ECO:0007669"/>
    <property type="project" value="TreeGrafter"/>
</dbReference>
<feature type="region of interest" description="Disordered" evidence="6">
    <location>
        <begin position="1759"/>
        <end position="1927"/>
    </location>
</feature>
<evidence type="ECO:0000256" key="3">
    <source>
        <dbReference type="ARBA" id="ARBA00022949"/>
    </source>
</evidence>
<evidence type="ECO:0000256" key="4">
    <source>
        <dbReference type="ARBA" id="ARBA00023203"/>
    </source>
</evidence>
<dbReference type="OrthoDB" id="6129702at2759"/>
<evidence type="ECO:0000256" key="5">
    <source>
        <dbReference type="PROSITE-ProRule" id="PRU00721"/>
    </source>
</evidence>
<feature type="repeat" description="Xin" evidence="5">
    <location>
        <begin position="1124"/>
        <end position="1139"/>
    </location>
</feature>
<dbReference type="GO" id="GO:0005925">
    <property type="term" value="C:focal adhesion"/>
    <property type="evidence" value="ECO:0007669"/>
    <property type="project" value="TreeGrafter"/>
</dbReference>
<dbReference type="OMA" id="ADRKKTM"/>
<feature type="region of interest" description="Disordered" evidence="6">
    <location>
        <begin position="1552"/>
        <end position="1574"/>
    </location>
</feature>
<feature type="repeat" description="Xin" evidence="5">
    <location>
        <begin position="912"/>
        <end position="927"/>
    </location>
</feature>
<feature type="region of interest" description="Disordered" evidence="6">
    <location>
        <begin position="2484"/>
        <end position="2505"/>
    </location>
</feature>
<feature type="repeat" description="Xin" evidence="5">
    <location>
        <begin position="761"/>
        <end position="776"/>
    </location>
</feature>
<feature type="compositionally biased region" description="Polar residues" evidence="6">
    <location>
        <begin position="1776"/>
        <end position="1785"/>
    </location>
</feature>
<comment type="domain">
    <text evidence="5">Xin repeats bind F-actin.</text>
</comment>
<dbReference type="EMBL" id="BEZZ01000543">
    <property type="protein sequence ID" value="GCC33766.1"/>
    <property type="molecule type" value="Genomic_DNA"/>
</dbReference>
<feature type="repeat" description="Xin" evidence="5">
    <location>
        <begin position="438"/>
        <end position="453"/>
    </location>
</feature>
<dbReference type="InterPro" id="IPR030072">
    <property type="entry name" value="XIRP1/XIRP2"/>
</dbReference>
<accession>A0A401STS0</accession>
<evidence type="ECO:0000313" key="8">
    <source>
        <dbReference type="Proteomes" id="UP000287033"/>
    </source>
</evidence>
<feature type="repeat" description="Xin" evidence="5">
    <location>
        <begin position="209"/>
        <end position="224"/>
    </location>
</feature>
<dbReference type="PANTHER" id="PTHR22591">
    <property type="entry name" value="XIN"/>
    <property type="match status" value="1"/>
</dbReference>
<feature type="repeat" description="Xin" evidence="5">
    <location>
        <begin position="402"/>
        <end position="417"/>
    </location>
</feature>
<feature type="repeat" description="Xin" evidence="5">
    <location>
        <begin position="325"/>
        <end position="340"/>
    </location>
</feature>
<evidence type="ECO:0008006" key="9">
    <source>
        <dbReference type="Google" id="ProtNLM"/>
    </source>
</evidence>
<comment type="similarity">
    <text evidence="5">Belongs to the Xin family.</text>
</comment>
<reference evidence="7 8" key="1">
    <citation type="journal article" date="2018" name="Nat. Ecol. Evol.">
        <title>Shark genomes provide insights into elasmobranch evolution and the origin of vertebrates.</title>
        <authorList>
            <person name="Hara Y"/>
            <person name="Yamaguchi K"/>
            <person name="Onimaru K"/>
            <person name="Kadota M"/>
            <person name="Koyanagi M"/>
            <person name="Keeley SD"/>
            <person name="Tatsumi K"/>
            <person name="Tanaka K"/>
            <person name="Motone F"/>
            <person name="Kageyama Y"/>
            <person name="Nozu R"/>
            <person name="Adachi N"/>
            <person name="Nishimura O"/>
            <person name="Nakagawa R"/>
            <person name="Tanegashima C"/>
            <person name="Kiyatake I"/>
            <person name="Matsumoto R"/>
            <person name="Murakumo K"/>
            <person name="Nishida K"/>
            <person name="Terakita A"/>
            <person name="Kuratani S"/>
            <person name="Sato K"/>
            <person name="Hyodo S Kuraku.S."/>
        </authorList>
    </citation>
    <scope>NUCLEOTIDE SEQUENCE [LARGE SCALE GENOMIC DNA]</scope>
</reference>
<dbReference type="PROSITE" id="PS51389">
    <property type="entry name" value="XIN"/>
    <property type="match status" value="20"/>
</dbReference>
<dbReference type="STRING" id="137246.A0A401STS0"/>
<feature type="repeat" description="Xin" evidence="5">
    <location>
        <begin position="364"/>
        <end position="379"/>
    </location>
</feature>
<comment type="subcellular location">
    <subcellularLocation>
        <location evidence="1">Cell junction</location>
    </subcellularLocation>
</comment>
<proteinExistence type="inferred from homology"/>
<feature type="repeat" description="Xin" evidence="5">
    <location>
        <begin position="1051"/>
        <end position="1066"/>
    </location>
</feature>
<feature type="repeat" description="Xin" evidence="5">
    <location>
        <begin position="471"/>
        <end position="486"/>
    </location>
</feature>
<feature type="repeat" description="Xin" evidence="5">
    <location>
        <begin position="723"/>
        <end position="738"/>
    </location>
</feature>
<keyword evidence="2" id="KW-0677">Repeat</keyword>
<organism evidence="7 8">
    <name type="scientific">Chiloscyllium punctatum</name>
    <name type="common">Brownbanded bambooshark</name>
    <name type="synonym">Hemiscyllium punctatum</name>
    <dbReference type="NCBI Taxonomy" id="137246"/>
    <lineage>
        <taxon>Eukaryota</taxon>
        <taxon>Metazoa</taxon>
        <taxon>Chordata</taxon>
        <taxon>Craniata</taxon>
        <taxon>Vertebrata</taxon>
        <taxon>Chondrichthyes</taxon>
        <taxon>Elasmobranchii</taxon>
        <taxon>Galeomorphii</taxon>
        <taxon>Galeoidea</taxon>
        <taxon>Orectolobiformes</taxon>
        <taxon>Hemiscylliidae</taxon>
        <taxon>Chiloscyllium</taxon>
    </lineage>
</organism>
<feature type="repeat" description="Xin" evidence="5">
    <location>
        <begin position="543"/>
        <end position="558"/>
    </location>
</feature>
<evidence type="ECO:0000256" key="2">
    <source>
        <dbReference type="ARBA" id="ARBA00022737"/>
    </source>
</evidence>
<dbReference type="Pfam" id="PF08043">
    <property type="entry name" value="Xin"/>
    <property type="match status" value="13"/>
</dbReference>
<protein>
    <recommendedName>
        <fullName evidence="9">LIM zinc-binding domain-containing protein</fullName>
    </recommendedName>
</protein>
<sequence>MSRCLWHAQLAGMSMAQRKQHSEEKDFEDRSRLYKCSLLLLLKSVPQSVNNLHQLKMAQNMNAIQQSSVNQNLQNDLLPPPPPPDIPDAAVKPSVTVEDHPQNIPPPPQQAFFKFHQQRQINELKRLYKHMHPELRKNLQKVVNEDWAEVLNAEQAAAALATGTHGIGNTVLQTEVQSMRWIFDNWPLDTIGDHQGPKKLKDEETILSGDVKSTSWKFENQTINDISAQYSEFSGNSNDGKEQTKGDVRTALWLFETQPMDSLNKIYSNENDLQEAVLKESIWKGDVKGAKLLFETHALGDLGRSNSVEESSILQLRSEIQELKGDVSKTVKLFETEPLCAIRDPIGNIHQIKSICREEIQQSGNVQSARWLFETQPLGSINQDLSRVKIIRGISLEETQQGGVGRKRWLFETQALDAINEQNEEANCKASIKVIEDGDVNKKCWLFETQPLDTLKEIPPEELTKEQIIGGDVSSSLWLFETQPMESLRDSFEVGHLKRVVTDEEKGNVKERAHMFESCCLDSINKEQSETSNINKTLEVQKGDVKTYKSLFETLPLHSFKKSDEISAEKQTEVLAGHVNENRALFETTPLYAIMDSAGHCHQVKTVSREQVVSGDVKHYRWMFETRRLDQFDEETQSVELVKGITKEEICAGNMETTRWLFETQPLDVIHASINKTEIQSPDHKDVIKGDVNTCRWLFETQPMDALYEKLETKQEDEAQLKGDVKSYTWLFETQALDSINEKGEQQLKVFNANRDDAKGVDVKTTKHLFETEQIGNIPGGLDEAQNMRYTSEVDIQSGNVSRVKEIFQSTSLNEIGDVVEHVNSTKSKPVDAPQSGSGCVHKFTWLFENCPIDSIKEMTEEDTPKNTITDVKGGDVGGKRFVFETCSLDQITDKTDIMDFSSRREASAAKGDVKSCTMLFESQPLYAIRDKEGQYHEVTTATKEEIMRGDVRGTRWLFETKPLDSIKPLDEVFVLRAVTQEDVQRGDVTAARWKFETQPLDSIKDEAQPGIKVVDEVQGGNVQASKQLFEGQQVNRKYVRMVSVSDVQSGDVRTSTWLFENLPIDSLKGAAEESACANTVHREDVQKGDVKRCTWLFESQPLDSLKDSDTSMKNETKERVTDADVKTTTWLFETTPLDTFIRAQCSTESAVKAEQSVQTSLQSLYNCNAITSRGLLIESSEAGILKMAKYQLMNENGPHILKEEVIGGILQRILWQLLQKKESLHPEGIVLKEDGSGRMSSHKVQLFSHSEGGIKKDGDIANEIYNLLKEDSKVKKGILIQETESEIAQITVYLLINQQQSEEVEKEVIKGDVKSTIDSLLASTKQQTTSTTVRREETEKGNVQLYTTCIESGTLDYLKRDQEETDDSTVSAQKEEIVRGDVEGAIRNLKQSGGQIERTVDDIVPGDVKGTKKYFLTEPQTFHNNAQKEDILGNNSNSVHQSLGQAANQSIGLEKEELVTGDYKTPSQSVKNAKYQIRQLDREDTDSHNTKDTLDALQESTSDTNGMRIGQHSEPSVYSLGSASLAVPEARTENATGRDLQIAMENLREVTAEAQSTKHKSSRREQFKSSTQSSAAFQQCRQVTQYKTSAEKMKKNVQTSTQPQGSMMPRHRTSTQVTVTQPHQLKQNTQQVSEYEGQGHILSNSAYSKEGQKGEHLTKLVNNGRAEIGATSEQILGQYSPTNLVAEDWAVADQEIIAKGDVKSTIQSLKHSMAEQKSVEREEVVRGNLEAALHSLGKANMNVSKGDFKTAMIYRNAGQSHSRDKTKSGVRTDCNRVSLSQSDTEFPPPIAVTERPAQSSEACGQPPVEGSPFPRNQSESAAVKKPVTSQYPPPLPPKTHERKNVSSKPSIAPKPNTVPARPMQGGKPIPPPKPEHLTSIHSSASPTNPPKNYASAMPKPNPLLSAGCNSPNFMPPGKPGRVSIPTEAVHPSDCQIVQQERQREQSLLEQTSSTMASHTKAMRTPLQLAEEKYKQTKEGHRKPIDMVTDSIENMALQGMSQQSGENTSGRHVEAGGSLKMEQEIVPKELTASEALQGFQSSHPQQSTRSAEMFQEFKDALYTSGTQDKQSCPQINRANSWKEDVTLTENTSALPKGIEMVQPETSAPGKAQKSYLEPQPSPELYPQQSLKVSFEQKQPQSGQCHRCIGQHGFSKQAAATNRQQEQFHTEQQHTPQLDTVVMRGNRQQGKETEDDRRKRLSVHKEEIMRGNVKAVMEIFENLRKREELQKILSQVKEFEEETFKVDVKGLKSLFENVPEWVVPKNKVTKQLKPVDHQKNEMQKQPKVAKDELESLSSMELVFEDLERASMEIIYLKEQTLAKLLHIEESIKKALYSVSNLKSESDIAGLSGLFRESLGVVSSPPSGNIKKISLVSSKSNAEKAKELQEDQVREEELNNSEKQVSPLLGIPAVPARVSTPSSPSYISIESAARKPADSLQNNASVTPAEGMCISPAPQNQSIAPPSPKGTTYNDLENPVCCNGHQSGRAEKTRHESVGSKDSVPKDTNEFIQTKNRNGNNIANINDSALNTSSGNIPLSGFQGNVFDRIQTPVPQRSKSVVEFKTGPDGGEIVGTKTIMEKYEEIDRFGNKIITSKTSTTVTKQSESRTSSTYEIVQAPPRYEVVTSPLMSRHLQSPSKLAEDLYSNGKESGMVFVSIGNPNSVKKC</sequence>
<feature type="repeat" description="Xin" evidence="5">
    <location>
        <begin position="246"/>
        <end position="261"/>
    </location>
</feature>
<keyword evidence="4 5" id="KW-0009">Actin-binding</keyword>
<feature type="repeat" description="Xin" evidence="5">
    <location>
        <begin position="690"/>
        <end position="705"/>
    </location>
</feature>
<dbReference type="GO" id="GO:0007015">
    <property type="term" value="P:actin filament organization"/>
    <property type="evidence" value="ECO:0007669"/>
    <property type="project" value="TreeGrafter"/>
</dbReference>
<feature type="region of interest" description="Disordered" evidence="6">
    <location>
        <begin position="2092"/>
        <end position="2124"/>
    </location>
</feature>
<name>A0A401STS0_CHIPU</name>
<dbReference type="InterPro" id="IPR012510">
    <property type="entry name" value="Actin-binding_Xin_repeat"/>
</dbReference>
<feature type="region of interest" description="Disordered" evidence="6">
    <location>
        <begin position="1941"/>
        <end position="1967"/>
    </location>
</feature>
<feature type="compositionally biased region" description="Polar residues" evidence="6">
    <location>
        <begin position="2038"/>
        <end position="2050"/>
    </location>
</feature>
<dbReference type="PANTHER" id="PTHR22591:SF2">
    <property type="entry name" value="XIN ACTIN-BINDING REPEAT-CONTAINING PROTEIN 1"/>
    <property type="match status" value="1"/>
</dbReference>
<feature type="repeat" description="Xin" evidence="5">
    <location>
        <begin position="950"/>
        <end position="965"/>
    </location>
</feature>
<feature type="repeat" description="Xin" evidence="5">
    <location>
        <begin position="1089"/>
        <end position="1104"/>
    </location>
</feature>
<dbReference type="GO" id="GO:0001725">
    <property type="term" value="C:stress fiber"/>
    <property type="evidence" value="ECO:0007669"/>
    <property type="project" value="TreeGrafter"/>
</dbReference>
<evidence type="ECO:0000313" key="7">
    <source>
        <dbReference type="EMBL" id="GCC33766.1"/>
    </source>
</evidence>